<dbReference type="EMBL" id="FMWB01000003">
    <property type="protein sequence ID" value="SCZ28729.1"/>
    <property type="molecule type" value="Genomic_DNA"/>
</dbReference>
<evidence type="ECO:0000313" key="1">
    <source>
        <dbReference type="EMBL" id="SCZ28729.1"/>
    </source>
</evidence>
<accession>A0A1G5MVW5</accession>
<organism evidence="1 2">
    <name type="scientific">Pseudomonas oryzihabitans</name>
    <dbReference type="NCBI Taxonomy" id="47885"/>
    <lineage>
        <taxon>Bacteria</taxon>
        <taxon>Pseudomonadati</taxon>
        <taxon>Pseudomonadota</taxon>
        <taxon>Gammaproteobacteria</taxon>
        <taxon>Pseudomonadales</taxon>
        <taxon>Pseudomonadaceae</taxon>
        <taxon>Pseudomonas</taxon>
    </lineage>
</organism>
<sequence length="40" mass="4769">MIFCKPFVESNLVMETCHNLSNVTNKTPIQSKWFLWVRLL</sequence>
<reference evidence="2" key="1">
    <citation type="submission" date="2016-10" db="EMBL/GenBank/DDBJ databases">
        <authorList>
            <person name="de Groot N.N."/>
        </authorList>
    </citation>
    <scope>NUCLEOTIDE SEQUENCE [LARGE SCALE GENOMIC DNA]</scope>
    <source>
        <strain evidence="2">DSM 15758</strain>
    </source>
</reference>
<protein>
    <submittedName>
        <fullName evidence="1">Uncharacterized protein</fullName>
    </submittedName>
</protein>
<dbReference type="Proteomes" id="UP000183046">
    <property type="component" value="Unassembled WGS sequence"/>
</dbReference>
<comment type="caution">
    <text evidence="1">The sequence shown here is derived from an EMBL/GenBank/DDBJ whole genome shotgun (WGS) entry which is preliminary data.</text>
</comment>
<dbReference type="AlphaFoldDB" id="A0A1G5MVW5"/>
<evidence type="ECO:0000313" key="2">
    <source>
        <dbReference type="Proteomes" id="UP000183046"/>
    </source>
</evidence>
<gene>
    <name evidence="1" type="ORF">SAMN05216279_103113</name>
</gene>
<name>A0A1G5MVW5_9PSED</name>
<proteinExistence type="predicted"/>